<keyword evidence="2" id="KW-1185">Reference proteome</keyword>
<evidence type="ECO:0000313" key="1">
    <source>
        <dbReference type="EMBL" id="TGY42196.1"/>
    </source>
</evidence>
<organism evidence="1 2">
    <name type="scientific">Clostridium sartagoforme</name>
    <dbReference type="NCBI Taxonomy" id="84031"/>
    <lineage>
        <taxon>Bacteria</taxon>
        <taxon>Bacillati</taxon>
        <taxon>Bacillota</taxon>
        <taxon>Clostridia</taxon>
        <taxon>Eubacteriales</taxon>
        <taxon>Clostridiaceae</taxon>
        <taxon>Clostridium</taxon>
    </lineage>
</organism>
<protein>
    <submittedName>
        <fullName evidence="1">DUF815 domain-containing protein</fullName>
    </submittedName>
</protein>
<dbReference type="EMBL" id="SRYR01000004">
    <property type="protein sequence ID" value="TGY42196.1"/>
    <property type="molecule type" value="Genomic_DNA"/>
</dbReference>
<dbReference type="Pfam" id="PF05673">
    <property type="entry name" value="DUF815"/>
    <property type="match status" value="1"/>
</dbReference>
<dbReference type="InterPro" id="IPR008533">
    <property type="entry name" value="DUF815"/>
</dbReference>
<sequence length="31" mass="3458">MRALKAILVGSVSAKIENMVLYSTSNRRHLV</sequence>
<comment type="caution">
    <text evidence="1">The sequence shown here is derived from an EMBL/GenBank/DDBJ whole genome shotgun (WGS) entry which is preliminary data.</text>
</comment>
<proteinExistence type="predicted"/>
<dbReference type="AlphaFoldDB" id="A0A4S2DJ36"/>
<dbReference type="Proteomes" id="UP000306888">
    <property type="component" value="Unassembled WGS sequence"/>
</dbReference>
<name>A0A4S2DJ36_9CLOT</name>
<evidence type="ECO:0000313" key="2">
    <source>
        <dbReference type="Proteomes" id="UP000306888"/>
    </source>
</evidence>
<reference evidence="1 2" key="1">
    <citation type="submission" date="2019-04" db="EMBL/GenBank/DDBJ databases">
        <title>Microbes associate with the intestines of laboratory mice.</title>
        <authorList>
            <person name="Navarre W."/>
            <person name="Wong E."/>
            <person name="Huang K."/>
            <person name="Tropini C."/>
            <person name="Ng K."/>
            <person name="Yu B."/>
        </authorList>
    </citation>
    <scope>NUCLEOTIDE SEQUENCE [LARGE SCALE GENOMIC DNA]</scope>
    <source>
        <strain evidence="1 2">NM50_B9-20</strain>
    </source>
</reference>
<gene>
    <name evidence="1" type="ORF">E5347_10655</name>
</gene>
<accession>A0A4S2DJ36</accession>